<name>A0A068UBP6_COFCA</name>
<feature type="region of interest" description="Disordered" evidence="1">
    <location>
        <begin position="1"/>
        <end position="70"/>
    </location>
</feature>
<evidence type="ECO:0008006" key="4">
    <source>
        <dbReference type="Google" id="ProtNLM"/>
    </source>
</evidence>
<sequence length="186" mass="20434">MKETTQNKSKNKPSQSHQQSQPKVMQFSSAAAASSKSRPQKPLQMLQQQQLPVVSDQSNNNSKEKNNNSLSEQELKLAAIAISLNVRLRTSDMPVSMQEHALRYTRSLVAAGTSGAATPQTHRLSPALLARSLKKEFDGLYGPAWHCVVGKSFGSFVTHSPGGFVYFSLDSLSFLLFKTEVQLVIN</sequence>
<dbReference type="InterPro" id="IPR037177">
    <property type="entry name" value="DLC_sf"/>
</dbReference>
<dbReference type="AlphaFoldDB" id="A0A068UBP6"/>
<organism evidence="2 3">
    <name type="scientific">Coffea canephora</name>
    <name type="common">Robusta coffee</name>
    <dbReference type="NCBI Taxonomy" id="49390"/>
    <lineage>
        <taxon>Eukaryota</taxon>
        <taxon>Viridiplantae</taxon>
        <taxon>Streptophyta</taxon>
        <taxon>Embryophyta</taxon>
        <taxon>Tracheophyta</taxon>
        <taxon>Spermatophyta</taxon>
        <taxon>Magnoliopsida</taxon>
        <taxon>eudicotyledons</taxon>
        <taxon>Gunneridae</taxon>
        <taxon>Pentapetalae</taxon>
        <taxon>asterids</taxon>
        <taxon>lamiids</taxon>
        <taxon>Gentianales</taxon>
        <taxon>Rubiaceae</taxon>
        <taxon>Ixoroideae</taxon>
        <taxon>Gardenieae complex</taxon>
        <taxon>Bertiereae - Coffeeae clade</taxon>
        <taxon>Coffeeae</taxon>
        <taxon>Coffea</taxon>
    </lineage>
</organism>
<dbReference type="PANTHER" id="PTHR11886">
    <property type="entry name" value="DYNEIN LIGHT CHAIN"/>
    <property type="match status" value="1"/>
</dbReference>
<keyword evidence="3" id="KW-1185">Reference proteome</keyword>
<dbReference type="PhylomeDB" id="A0A068UBP6"/>
<dbReference type="GO" id="GO:0007017">
    <property type="term" value="P:microtubule-based process"/>
    <property type="evidence" value="ECO:0007669"/>
    <property type="project" value="InterPro"/>
</dbReference>
<reference evidence="3" key="1">
    <citation type="journal article" date="2014" name="Science">
        <title>The coffee genome provides insight into the convergent evolution of caffeine biosynthesis.</title>
        <authorList>
            <person name="Denoeud F."/>
            <person name="Carretero-Paulet L."/>
            <person name="Dereeper A."/>
            <person name="Droc G."/>
            <person name="Guyot R."/>
            <person name="Pietrella M."/>
            <person name="Zheng C."/>
            <person name="Alberti A."/>
            <person name="Anthony F."/>
            <person name="Aprea G."/>
            <person name="Aury J.M."/>
            <person name="Bento P."/>
            <person name="Bernard M."/>
            <person name="Bocs S."/>
            <person name="Campa C."/>
            <person name="Cenci A."/>
            <person name="Combes M.C."/>
            <person name="Crouzillat D."/>
            <person name="Da Silva C."/>
            <person name="Daddiego L."/>
            <person name="De Bellis F."/>
            <person name="Dussert S."/>
            <person name="Garsmeur O."/>
            <person name="Gayraud T."/>
            <person name="Guignon V."/>
            <person name="Jahn K."/>
            <person name="Jamilloux V."/>
            <person name="Joet T."/>
            <person name="Labadie K."/>
            <person name="Lan T."/>
            <person name="Leclercq J."/>
            <person name="Lepelley M."/>
            <person name="Leroy T."/>
            <person name="Li L.T."/>
            <person name="Librado P."/>
            <person name="Lopez L."/>
            <person name="Munoz A."/>
            <person name="Noel B."/>
            <person name="Pallavicini A."/>
            <person name="Perrotta G."/>
            <person name="Poncet V."/>
            <person name="Pot D."/>
            <person name="Priyono X."/>
            <person name="Rigoreau M."/>
            <person name="Rouard M."/>
            <person name="Rozas J."/>
            <person name="Tranchant-Dubreuil C."/>
            <person name="VanBuren R."/>
            <person name="Zhang Q."/>
            <person name="Andrade A.C."/>
            <person name="Argout X."/>
            <person name="Bertrand B."/>
            <person name="de Kochko A."/>
            <person name="Graziosi G."/>
            <person name="Henry R.J."/>
            <person name="Jayarama X."/>
            <person name="Ming R."/>
            <person name="Nagai C."/>
            <person name="Rounsley S."/>
            <person name="Sankoff D."/>
            <person name="Giuliano G."/>
            <person name="Albert V.A."/>
            <person name="Wincker P."/>
            <person name="Lashermes P."/>
        </authorList>
    </citation>
    <scope>NUCLEOTIDE SEQUENCE [LARGE SCALE GENOMIC DNA]</scope>
    <source>
        <strain evidence="3">cv. DH200-94</strain>
    </source>
</reference>
<dbReference type="InParanoid" id="A0A068UBP6"/>
<dbReference type="Proteomes" id="UP000295252">
    <property type="component" value="Chromosome VII"/>
</dbReference>
<gene>
    <name evidence="2" type="ORF">GSCOC_T00021229001</name>
</gene>
<protein>
    <recommendedName>
        <fullName evidence="4">Dynein light chain</fullName>
    </recommendedName>
</protein>
<evidence type="ECO:0000256" key="1">
    <source>
        <dbReference type="SAM" id="MobiDB-lite"/>
    </source>
</evidence>
<dbReference type="STRING" id="49390.A0A068UBP6"/>
<dbReference type="GO" id="GO:0005868">
    <property type="term" value="C:cytoplasmic dynein complex"/>
    <property type="evidence" value="ECO:0007669"/>
    <property type="project" value="TreeGrafter"/>
</dbReference>
<dbReference type="SUPFAM" id="SSF54648">
    <property type="entry name" value="DLC"/>
    <property type="match status" value="1"/>
</dbReference>
<dbReference type="PANTHER" id="PTHR11886:SF49">
    <property type="entry name" value="DYNEIN LIGHT CHAIN"/>
    <property type="match status" value="1"/>
</dbReference>
<accession>A0A068UBP6</accession>
<dbReference type="GO" id="GO:0045505">
    <property type="term" value="F:dynein intermediate chain binding"/>
    <property type="evidence" value="ECO:0007669"/>
    <property type="project" value="TreeGrafter"/>
</dbReference>
<evidence type="ECO:0000313" key="2">
    <source>
        <dbReference type="EMBL" id="CDP05911.1"/>
    </source>
</evidence>
<dbReference type="Gene3D" id="3.30.740.10">
    <property type="entry name" value="Protein Inhibitor Of Neuronal Nitric Oxide Synthase"/>
    <property type="match status" value="1"/>
</dbReference>
<proteinExistence type="predicted"/>
<dbReference type="Pfam" id="PF01221">
    <property type="entry name" value="Dynein_light"/>
    <property type="match status" value="1"/>
</dbReference>
<evidence type="ECO:0000313" key="3">
    <source>
        <dbReference type="Proteomes" id="UP000295252"/>
    </source>
</evidence>
<dbReference type="SMART" id="SM01375">
    <property type="entry name" value="Dynein_light"/>
    <property type="match status" value="1"/>
</dbReference>
<dbReference type="Gramene" id="CDP05911">
    <property type="protein sequence ID" value="CDP05911"/>
    <property type="gene ID" value="GSCOC_T00021229001"/>
</dbReference>
<dbReference type="InterPro" id="IPR001372">
    <property type="entry name" value="Dynein_light_chain_typ-1/2"/>
</dbReference>
<dbReference type="OrthoDB" id="10033309at2759"/>
<dbReference type="EMBL" id="HG739103">
    <property type="protein sequence ID" value="CDP05911.1"/>
    <property type="molecule type" value="Genomic_DNA"/>
</dbReference>